<evidence type="ECO:0000313" key="3">
    <source>
        <dbReference type="EMBL" id="PMD38580.1"/>
    </source>
</evidence>
<proteinExistence type="predicted"/>
<gene>
    <name evidence="3" type="ORF">L207DRAFT_513128</name>
</gene>
<reference evidence="3 4" key="1">
    <citation type="submission" date="2016-04" db="EMBL/GenBank/DDBJ databases">
        <title>A degradative enzymes factory behind the ericoid mycorrhizal symbiosis.</title>
        <authorList>
            <consortium name="DOE Joint Genome Institute"/>
            <person name="Martino E."/>
            <person name="Morin E."/>
            <person name="Grelet G."/>
            <person name="Kuo A."/>
            <person name="Kohler A."/>
            <person name="Daghino S."/>
            <person name="Barry K."/>
            <person name="Choi C."/>
            <person name="Cichocki N."/>
            <person name="Clum A."/>
            <person name="Copeland A."/>
            <person name="Hainaut M."/>
            <person name="Haridas S."/>
            <person name="Labutti K."/>
            <person name="Lindquist E."/>
            <person name="Lipzen A."/>
            <person name="Khouja H.-R."/>
            <person name="Murat C."/>
            <person name="Ohm R."/>
            <person name="Olson A."/>
            <person name="Spatafora J."/>
            <person name="Veneault-Fourrey C."/>
            <person name="Henrissat B."/>
            <person name="Grigoriev I."/>
            <person name="Martin F."/>
            <person name="Perotto S."/>
        </authorList>
    </citation>
    <scope>NUCLEOTIDE SEQUENCE [LARGE SCALE GENOMIC DNA]</scope>
    <source>
        <strain evidence="3 4">F</strain>
    </source>
</reference>
<name>A0A2J6RJA3_HYAVF</name>
<dbReference type="SUPFAM" id="SSF53474">
    <property type="entry name" value="alpha/beta-Hydrolases"/>
    <property type="match status" value="1"/>
</dbReference>
<protein>
    <submittedName>
        <fullName evidence="3">Lipase</fullName>
    </submittedName>
</protein>
<organism evidence="3 4">
    <name type="scientific">Hyaloscypha variabilis (strain UAMH 11265 / GT02V1 / F)</name>
    <name type="common">Meliniomyces variabilis</name>
    <dbReference type="NCBI Taxonomy" id="1149755"/>
    <lineage>
        <taxon>Eukaryota</taxon>
        <taxon>Fungi</taxon>
        <taxon>Dikarya</taxon>
        <taxon>Ascomycota</taxon>
        <taxon>Pezizomycotina</taxon>
        <taxon>Leotiomycetes</taxon>
        <taxon>Helotiales</taxon>
        <taxon>Hyaloscyphaceae</taxon>
        <taxon>Hyaloscypha</taxon>
        <taxon>Hyaloscypha variabilis</taxon>
    </lineage>
</organism>
<dbReference type="PANTHER" id="PTHR48081">
    <property type="entry name" value="AB HYDROLASE SUPERFAMILY PROTEIN C4A8.06C"/>
    <property type="match status" value="1"/>
</dbReference>
<dbReference type="Pfam" id="PF07859">
    <property type="entry name" value="Abhydrolase_3"/>
    <property type="match status" value="1"/>
</dbReference>
<dbReference type="InterPro" id="IPR029058">
    <property type="entry name" value="AB_hydrolase_fold"/>
</dbReference>
<dbReference type="OrthoDB" id="433474at2759"/>
<dbReference type="InterPro" id="IPR013094">
    <property type="entry name" value="AB_hydrolase_3"/>
</dbReference>
<dbReference type="InterPro" id="IPR050300">
    <property type="entry name" value="GDXG_lipolytic_enzyme"/>
</dbReference>
<keyword evidence="1" id="KW-0378">Hydrolase</keyword>
<dbReference type="STRING" id="1149755.A0A2J6RJA3"/>
<dbReference type="GO" id="GO:0016787">
    <property type="term" value="F:hydrolase activity"/>
    <property type="evidence" value="ECO:0007669"/>
    <property type="project" value="UniProtKB-KW"/>
</dbReference>
<dbReference type="EMBL" id="KZ613947">
    <property type="protein sequence ID" value="PMD38580.1"/>
    <property type="molecule type" value="Genomic_DNA"/>
</dbReference>
<evidence type="ECO:0000256" key="1">
    <source>
        <dbReference type="ARBA" id="ARBA00022801"/>
    </source>
</evidence>
<evidence type="ECO:0000313" key="4">
    <source>
        <dbReference type="Proteomes" id="UP000235786"/>
    </source>
</evidence>
<dbReference type="Proteomes" id="UP000235786">
    <property type="component" value="Unassembled WGS sequence"/>
</dbReference>
<feature type="domain" description="Alpha/beta hydrolase fold-3" evidence="2">
    <location>
        <begin position="92"/>
        <end position="296"/>
    </location>
</feature>
<dbReference type="Gene3D" id="3.40.50.1820">
    <property type="entry name" value="alpha/beta hydrolase"/>
    <property type="match status" value="1"/>
</dbReference>
<accession>A0A2J6RJA3</accession>
<keyword evidence="4" id="KW-1185">Reference proteome</keyword>
<dbReference type="PANTHER" id="PTHR48081:SF8">
    <property type="entry name" value="ALPHA_BETA HYDROLASE FOLD-3 DOMAIN-CONTAINING PROTEIN-RELATED"/>
    <property type="match status" value="1"/>
</dbReference>
<evidence type="ECO:0000259" key="2">
    <source>
        <dbReference type="Pfam" id="PF07859"/>
    </source>
</evidence>
<dbReference type="AlphaFoldDB" id="A0A2J6RJA3"/>
<sequence>MAHCKPKPPMDSELKANLNKLSFPAVTHLTPEVNNMMRKATATPLSFLDEQQKRGISHREVKVRSQDGSNHEIILSILQSAKEAAKPRPCIYWIHGGGFHWGDRLHTLEFATNVVLECDAMCISVEYRLAPEYSFSVAVEDCYAGLRWTGEHAAELGIDQRKLMVGGMSAGGGLTAATLLACRDRQGPEVCAQCLICPGLDDRLDTVSSRQYVEDSDFMPRSIMEGIWNSSLRNNPEAGHVAPGRSDDLSGLPTTFLDVGSAEVLRDETVAFASKLWASGVQAELHVWAGGFHGFDMFHQDAAVSQAAKKTKMAWVKRIFGVEER</sequence>